<dbReference type="Proteomes" id="UP000247810">
    <property type="component" value="Unassembled WGS sequence"/>
</dbReference>
<evidence type="ECO:0000313" key="1">
    <source>
        <dbReference type="EMBL" id="PYH87519.1"/>
    </source>
</evidence>
<proteinExistence type="predicted"/>
<dbReference type="OrthoDB" id="4326871at2759"/>
<dbReference type="EMBL" id="KZ826223">
    <property type="protein sequence ID" value="PYH87519.1"/>
    <property type="molecule type" value="Genomic_DNA"/>
</dbReference>
<dbReference type="VEuPathDB" id="FungiDB:BO71DRAFT_340852"/>
<reference evidence="1 2" key="1">
    <citation type="submission" date="2018-02" db="EMBL/GenBank/DDBJ databases">
        <title>The genomes of Aspergillus section Nigri reveals drivers in fungal speciation.</title>
        <authorList>
            <consortium name="DOE Joint Genome Institute"/>
            <person name="Vesth T.C."/>
            <person name="Nybo J."/>
            <person name="Theobald S."/>
            <person name="Brandl J."/>
            <person name="Frisvad J.C."/>
            <person name="Nielsen K.F."/>
            <person name="Lyhne E.K."/>
            <person name="Kogle M.E."/>
            <person name="Kuo A."/>
            <person name="Riley R."/>
            <person name="Clum A."/>
            <person name="Nolan M."/>
            <person name="Lipzen A."/>
            <person name="Salamov A."/>
            <person name="Henrissat B."/>
            <person name="Wiebenga A."/>
            <person name="De vries R.P."/>
            <person name="Grigoriev I.V."/>
            <person name="Mortensen U.H."/>
            <person name="Andersen M.R."/>
            <person name="Baker S.E."/>
        </authorList>
    </citation>
    <scope>NUCLEOTIDE SEQUENCE [LARGE SCALE GENOMIC DNA]</scope>
    <source>
        <strain evidence="1 2">CBS 707.79</strain>
    </source>
</reference>
<sequence>MSSSEPAARATDLIHSLSLRRVVSLLKTVLVVRLLNAVLYVTRLDRSYPRFPCTFIDQFITRREQHIINILLTIVPEELYQPTNANVPVGTTAGRLCILSNASSDLRGTTGGSASTNMTLPLMPVPTRVSPMVHLTNCISHRSVDVEIANAMNRAGSELDDTSSRILGHQPLVSDSVYSSVIRRSLSISDPSSIPAGQNMFPGTLPGVRLSGMLSERLRFSIMNRPLSMDTMTAVPDPIPADMERLQRMRSADSYPGKFPISEGLEFSSLATAVPRANQAGSETAAERAVVRPFTDV</sequence>
<evidence type="ECO:0000313" key="2">
    <source>
        <dbReference type="Proteomes" id="UP000247810"/>
    </source>
</evidence>
<accession>A0A319CSQ8</accession>
<protein>
    <submittedName>
        <fullName evidence="1">Uncharacterized protein</fullName>
    </submittedName>
</protein>
<keyword evidence="2" id="KW-1185">Reference proteome</keyword>
<gene>
    <name evidence="1" type="ORF">BO71DRAFT_340852</name>
</gene>
<dbReference type="AlphaFoldDB" id="A0A319CSQ8"/>
<organism evidence="1 2">
    <name type="scientific">Aspergillus ellipticus CBS 707.79</name>
    <dbReference type="NCBI Taxonomy" id="1448320"/>
    <lineage>
        <taxon>Eukaryota</taxon>
        <taxon>Fungi</taxon>
        <taxon>Dikarya</taxon>
        <taxon>Ascomycota</taxon>
        <taxon>Pezizomycotina</taxon>
        <taxon>Eurotiomycetes</taxon>
        <taxon>Eurotiomycetidae</taxon>
        <taxon>Eurotiales</taxon>
        <taxon>Aspergillaceae</taxon>
        <taxon>Aspergillus</taxon>
        <taxon>Aspergillus subgen. Circumdati</taxon>
    </lineage>
</organism>
<name>A0A319CSQ8_9EURO</name>